<evidence type="ECO:0000256" key="3">
    <source>
        <dbReference type="ARBA" id="ARBA00022989"/>
    </source>
</evidence>
<dbReference type="GO" id="GO:0005506">
    <property type="term" value="F:iron ion binding"/>
    <property type="evidence" value="ECO:0007669"/>
    <property type="project" value="InterPro"/>
</dbReference>
<dbReference type="AlphaFoldDB" id="A0A4Q0YLW5"/>
<dbReference type="Pfam" id="PF04116">
    <property type="entry name" value="FA_hydroxylase"/>
    <property type="match status" value="1"/>
</dbReference>
<organism evidence="9 10">
    <name type="scientific">Veronia nyctiphanis</name>
    <dbReference type="NCBI Taxonomy" id="1278244"/>
    <lineage>
        <taxon>Bacteria</taxon>
        <taxon>Pseudomonadati</taxon>
        <taxon>Pseudomonadota</taxon>
        <taxon>Gammaproteobacteria</taxon>
        <taxon>Vibrionales</taxon>
        <taxon>Vibrionaceae</taxon>
        <taxon>Veronia</taxon>
    </lineage>
</organism>
<dbReference type="EMBL" id="PEIB01000032">
    <property type="protein sequence ID" value="RXJ71780.1"/>
    <property type="molecule type" value="Genomic_DNA"/>
</dbReference>
<feature type="transmembrane region" description="Helical" evidence="7">
    <location>
        <begin position="388"/>
        <end position="406"/>
    </location>
</feature>
<protein>
    <submittedName>
        <fullName evidence="9">Sterol desaturase</fullName>
    </submittedName>
</protein>
<dbReference type="PANTHER" id="PTHR21624">
    <property type="entry name" value="STEROL DESATURASE-RELATED PROTEIN"/>
    <property type="match status" value="1"/>
</dbReference>
<evidence type="ECO:0000256" key="1">
    <source>
        <dbReference type="ARBA" id="ARBA00004127"/>
    </source>
</evidence>
<sequence>MTYQETLLFAIPVFVLLVGLEFFVGLYKRKNVYSNIPDAISSMSSGISNITFASLGVIFVFVPYEAMYQHLIIVDISDNPVLAWLAVVLIADFIGYWGHRLGHENNLFWRFHIIHHSSEEFNLACALRQNINTFVEITGLFFFPAAMLGVPPEMLVVMLAVHTFYQYWYHTQLVGDLGWLEYVLVTPQQHSIHHAMNKEYQNKNYGKWFSIFDQLFGTFQLKVKGVEPVYGVTQPVKTWNPVTINFVPLWEITRDLLFTRKIRDKFGVLLKGTNWRPEDVSTRFPINKLDDVSKLEKFAPKISTPLLVWSMMELILSLVLVFGLFFQLPQLSAFQTLMFGVFIIFDVAVYTIVMEGKGARLLPLLRFSAFLILTQYIGVTVFNNDALAFVDTLLAGIYLAGLWVGWSWNRSVNALAPTAS</sequence>
<reference evidence="9 10" key="1">
    <citation type="submission" date="2017-10" db="EMBL/GenBank/DDBJ databases">
        <title>Nyctiphanis sp. nov., isolated from the stomach of the euphausiid Nyctiphanes simplex (Hansen, 1911) in the Gulf of California.</title>
        <authorList>
            <person name="Gomez-Gil B."/>
            <person name="Aguilar-Mendez M."/>
            <person name="Lopez-Cortes A."/>
            <person name="Gomez-Gutierrez J."/>
            <person name="Roque A."/>
            <person name="Lang E."/>
            <person name="Gonzalez-Castillo A."/>
        </authorList>
    </citation>
    <scope>NUCLEOTIDE SEQUENCE [LARGE SCALE GENOMIC DNA]</scope>
    <source>
        <strain evidence="9 10">CAIM 600</strain>
    </source>
</reference>
<evidence type="ECO:0000256" key="4">
    <source>
        <dbReference type="ARBA" id="ARBA00023002"/>
    </source>
</evidence>
<comment type="caution">
    <text evidence="9">The sequence shown here is derived from an EMBL/GenBank/DDBJ whole genome shotgun (WGS) entry which is preliminary data.</text>
</comment>
<dbReference type="GO" id="GO:0016020">
    <property type="term" value="C:membrane"/>
    <property type="evidence" value="ECO:0007669"/>
    <property type="project" value="GOC"/>
</dbReference>
<keyword evidence="3 7" id="KW-1133">Transmembrane helix</keyword>
<evidence type="ECO:0000313" key="9">
    <source>
        <dbReference type="EMBL" id="RXJ71780.1"/>
    </source>
</evidence>
<feature type="transmembrane region" description="Helical" evidence="7">
    <location>
        <begin position="6"/>
        <end position="27"/>
    </location>
</feature>
<keyword evidence="4" id="KW-0560">Oxidoreductase</keyword>
<feature type="transmembrane region" description="Helical" evidence="7">
    <location>
        <begin position="364"/>
        <end position="382"/>
    </location>
</feature>
<dbReference type="InterPro" id="IPR051689">
    <property type="entry name" value="Sterol_desaturase/TMEM195"/>
</dbReference>
<feature type="transmembrane region" description="Helical" evidence="7">
    <location>
        <begin position="39"/>
        <end position="61"/>
    </location>
</feature>
<dbReference type="GO" id="GO:0008610">
    <property type="term" value="P:lipid biosynthetic process"/>
    <property type="evidence" value="ECO:0007669"/>
    <property type="project" value="InterPro"/>
</dbReference>
<dbReference type="GO" id="GO:0006643">
    <property type="term" value="P:membrane lipid metabolic process"/>
    <property type="evidence" value="ECO:0007669"/>
    <property type="project" value="TreeGrafter"/>
</dbReference>
<feature type="domain" description="Fatty acid hydroxylase" evidence="8">
    <location>
        <begin position="84"/>
        <end position="218"/>
    </location>
</feature>
<evidence type="ECO:0000256" key="2">
    <source>
        <dbReference type="ARBA" id="ARBA00022692"/>
    </source>
</evidence>
<dbReference type="GO" id="GO:0012505">
    <property type="term" value="C:endomembrane system"/>
    <property type="evidence" value="ECO:0007669"/>
    <property type="project" value="UniProtKB-SubCell"/>
</dbReference>
<dbReference type="Proteomes" id="UP000290287">
    <property type="component" value="Unassembled WGS sequence"/>
</dbReference>
<accession>A0A4Q0YLW5</accession>
<evidence type="ECO:0000313" key="10">
    <source>
        <dbReference type="Proteomes" id="UP000290287"/>
    </source>
</evidence>
<dbReference type="GO" id="GO:0050479">
    <property type="term" value="F:glyceryl-ether monooxygenase activity"/>
    <property type="evidence" value="ECO:0007669"/>
    <property type="project" value="TreeGrafter"/>
</dbReference>
<dbReference type="OrthoDB" id="9770329at2"/>
<feature type="transmembrane region" description="Helical" evidence="7">
    <location>
        <begin position="81"/>
        <end position="98"/>
    </location>
</feature>
<keyword evidence="6 7" id="KW-0472">Membrane</keyword>
<dbReference type="RefSeq" id="WP_129123641.1">
    <property type="nucleotide sequence ID" value="NZ_PEIB01000032.1"/>
</dbReference>
<feature type="transmembrane region" description="Helical" evidence="7">
    <location>
        <begin position="306"/>
        <end position="326"/>
    </location>
</feature>
<evidence type="ECO:0000256" key="5">
    <source>
        <dbReference type="ARBA" id="ARBA00023098"/>
    </source>
</evidence>
<keyword evidence="10" id="KW-1185">Reference proteome</keyword>
<dbReference type="PANTHER" id="PTHR21624:SF1">
    <property type="entry name" value="ALKYLGLYCEROL MONOOXYGENASE"/>
    <property type="match status" value="1"/>
</dbReference>
<proteinExistence type="predicted"/>
<name>A0A4Q0YLW5_9GAMM</name>
<evidence type="ECO:0000259" key="8">
    <source>
        <dbReference type="Pfam" id="PF04116"/>
    </source>
</evidence>
<evidence type="ECO:0000256" key="7">
    <source>
        <dbReference type="SAM" id="Phobius"/>
    </source>
</evidence>
<dbReference type="InterPro" id="IPR006694">
    <property type="entry name" value="Fatty_acid_hydroxylase"/>
</dbReference>
<comment type="subcellular location">
    <subcellularLocation>
        <location evidence="1">Endomembrane system</location>
        <topology evidence="1">Multi-pass membrane protein</topology>
    </subcellularLocation>
</comment>
<feature type="transmembrane region" description="Helical" evidence="7">
    <location>
        <begin position="332"/>
        <end position="352"/>
    </location>
</feature>
<evidence type="ECO:0000256" key="6">
    <source>
        <dbReference type="ARBA" id="ARBA00023136"/>
    </source>
</evidence>
<keyword evidence="2 7" id="KW-0812">Transmembrane</keyword>
<keyword evidence="5" id="KW-0443">Lipid metabolism</keyword>
<gene>
    <name evidence="9" type="ORF">CS022_19630</name>
</gene>